<evidence type="ECO:0000313" key="1">
    <source>
        <dbReference type="EMBL" id="KAF3583438.1"/>
    </source>
</evidence>
<name>A0A8S9RSP9_BRACR</name>
<sequence>MFNEYHIKLSGLSGALKVCWDGQMIEALGAHALRYRWLLEVELPRLGWQRCVWIETNHLEQRCGQTKFYQGVVS</sequence>
<reference evidence="1" key="1">
    <citation type="submission" date="2019-12" db="EMBL/GenBank/DDBJ databases">
        <title>Genome sequencing and annotation of Brassica cretica.</title>
        <authorList>
            <person name="Studholme D.J."/>
            <person name="Sarris P."/>
        </authorList>
    </citation>
    <scope>NUCLEOTIDE SEQUENCE</scope>
    <source>
        <strain evidence="1">PFS-109/04</strain>
        <tissue evidence="1">Leaf</tissue>
    </source>
</reference>
<gene>
    <name evidence="1" type="ORF">F2Q69_00026358</name>
</gene>
<comment type="caution">
    <text evidence="1">The sequence shown here is derived from an EMBL/GenBank/DDBJ whole genome shotgun (WGS) entry which is preliminary data.</text>
</comment>
<protein>
    <submittedName>
        <fullName evidence="1">Uncharacterized protein</fullName>
    </submittedName>
</protein>
<accession>A0A8S9RSP9</accession>
<dbReference type="AlphaFoldDB" id="A0A8S9RSP9"/>
<dbReference type="Proteomes" id="UP000712600">
    <property type="component" value="Unassembled WGS sequence"/>
</dbReference>
<proteinExistence type="predicted"/>
<organism evidence="1 2">
    <name type="scientific">Brassica cretica</name>
    <name type="common">Mustard</name>
    <dbReference type="NCBI Taxonomy" id="69181"/>
    <lineage>
        <taxon>Eukaryota</taxon>
        <taxon>Viridiplantae</taxon>
        <taxon>Streptophyta</taxon>
        <taxon>Embryophyta</taxon>
        <taxon>Tracheophyta</taxon>
        <taxon>Spermatophyta</taxon>
        <taxon>Magnoliopsida</taxon>
        <taxon>eudicotyledons</taxon>
        <taxon>Gunneridae</taxon>
        <taxon>Pentapetalae</taxon>
        <taxon>rosids</taxon>
        <taxon>malvids</taxon>
        <taxon>Brassicales</taxon>
        <taxon>Brassicaceae</taxon>
        <taxon>Brassiceae</taxon>
        <taxon>Brassica</taxon>
    </lineage>
</organism>
<evidence type="ECO:0000313" key="2">
    <source>
        <dbReference type="Proteomes" id="UP000712600"/>
    </source>
</evidence>
<dbReference type="EMBL" id="QGKX02000088">
    <property type="protein sequence ID" value="KAF3583438.1"/>
    <property type="molecule type" value="Genomic_DNA"/>
</dbReference>